<dbReference type="PROSITE" id="PS00018">
    <property type="entry name" value="EF_HAND_1"/>
    <property type="match status" value="2"/>
</dbReference>
<feature type="active site" description="Charge relay system" evidence="9">
    <location>
        <position position="191"/>
    </location>
</feature>
<evidence type="ECO:0000256" key="8">
    <source>
        <dbReference type="ARBA" id="ARBA00022837"/>
    </source>
</evidence>
<keyword evidence="7 9" id="KW-0720">Serine protease</keyword>
<sequence>MGILPKQLIYVTIFLALFTAGRTTAKAARPLVAAVLSADIQHLLTQIEQQPARKTVPTTIILKVPATRDISAILQLHGATSGHARDSLVQVSVQGDQLAGLLQSLPEDVIGRLAYPHHPSEVISQGTGISGAIDYHGMGTDGAGVKIGIIDTGFVGLTGSQANGELPAGQQFTDYTVFPPVLMSEDTGSDHGTNVAEIVHDIAPGAALYLARISTDLELAVAVDDMIAAGVNVVHHTLVWFGAAFYDGTGPICDITNSAEAAGILWTNPAGNQRLNHYLGTFSDADSDLRHEFAVSQNYNTVTLQVGNPVSLTLNWDAYQLPVPPDYDLFLYDGDPDNGGMLVASSENMQSGGFPLPYETLDYLPATSGTFYIVVSKQSGLTPDMPLSLFSFSHPFSVSVTASSIAQPADCTSVVTVGATALDDTPEPTSSEGPTTDGRNKPDIAAPTGVETSRTTVFTGTSASSSHVAGAAALLFAQKAFCSLSVSDMRNDLVGSAEDVSIPGFDFRTGNGRISLDADGDGFNHDTDNCVIIANLSQLDTDGDQLGDACDTDDDNDGLTDVAEAGIGTDPLAADTDIDGLIDGDEVNVHATDPLLPDTDADGLIDGDEVNIYTTAPLISDTDIDGLNDGDEINIHTTNPLLTDTEGDGAGDGTEVAAGTDPLDITSFPILMDGDLNDDGQVGVSDILIGLRVLMGDVTLSPFQNGRGDVAPLVSGVPAPDNQFNLGDILVIQRKALGLVTF</sequence>
<dbReference type="PANTHER" id="PTHR43806">
    <property type="entry name" value="PEPTIDASE S8"/>
    <property type="match status" value="1"/>
</dbReference>
<feature type="active site" description="Charge relay system" evidence="9">
    <location>
        <position position="462"/>
    </location>
</feature>
<dbReference type="Proteomes" id="UP000295707">
    <property type="component" value="Unassembled WGS sequence"/>
</dbReference>
<dbReference type="SUPFAM" id="SSF52743">
    <property type="entry name" value="Subtilisin-like"/>
    <property type="match status" value="1"/>
</dbReference>
<evidence type="ECO:0000256" key="9">
    <source>
        <dbReference type="PROSITE-ProRule" id="PRU01240"/>
    </source>
</evidence>
<evidence type="ECO:0000256" key="5">
    <source>
        <dbReference type="ARBA" id="ARBA00022729"/>
    </source>
</evidence>
<protein>
    <submittedName>
        <fullName evidence="12">Subtilase family protein</fullName>
    </submittedName>
</protein>
<dbReference type="Pfam" id="PF00082">
    <property type="entry name" value="Peptidase_S8"/>
    <property type="match status" value="1"/>
</dbReference>
<dbReference type="InterPro" id="IPR036852">
    <property type="entry name" value="Peptidase_S8/S53_dom_sf"/>
</dbReference>
<dbReference type="AlphaFoldDB" id="A0A4R1HE24"/>
<dbReference type="SUPFAM" id="SSF103647">
    <property type="entry name" value="TSP type-3 repeat"/>
    <property type="match status" value="2"/>
</dbReference>
<dbReference type="InterPro" id="IPR015500">
    <property type="entry name" value="Peptidase_S8_subtilisin-rel"/>
</dbReference>
<comment type="caution">
    <text evidence="12">The sequence shown here is derived from an EMBL/GenBank/DDBJ whole genome shotgun (WGS) entry which is preliminary data.</text>
</comment>
<dbReference type="PRINTS" id="PR00723">
    <property type="entry name" value="SUBTILISIN"/>
</dbReference>
<feature type="active site" description="Charge relay system" evidence="9">
    <location>
        <position position="151"/>
    </location>
</feature>
<keyword evidence="8" id="KW-0106">Calcium</keyword>
<dbReference type="InterPro" id="IPR018247">
    <property type="entry name" value="EF_Hand_1_Ca_BS"/>
</dbReference>
<evidence type="ECO:0000256" key="6">
    <source>
        <dbReference type="ARBA" id="ARBA00022801"/>
    </source>
</evidence>
<dbReference type="GO" id="GO:0004252">
    <property type="term" value="F:serine-type endopeptidase activity"/>
    <property type="evidence" value="ECO:0007669"/>
    <property type="project" value="UniProtKB-UniRule"/>
</dbReference>
<comment type="subcellular location">
    <subcellularLocation>
        <location evidence="1">Secreted</location>
    </subcellularLocation>
</comment>
<feature type="domain" description="Peptidase S8/S53" evidence="11">
    <location>
        <begin position="401"/>
        <end position="512"/>
    </location>
</feature>
<evidence type="ECO:0000256" key="3">
    <source>
        <dbReference type="ARBA" id="ARBA00022525"/>
    </source>
</evidence>
<dbReference type="Gene3D" id="2.60.120.380">
    <property type="match status" value="1"/>
</dbReference>
<dbReference type="InterPro" id="IPR050131">
    <property type="entry name" value="Peptidase_S8_subtilisin-like"/>
</dbReference>
<proteinExistence type="inferred from homology"/>
<keyword evidence="5" id="KW-0732">Signal</keyword>
<name>A0A4R1HE24_9GAMM</name>
<evidence type="ECO:0000256" key="10">
    <source>
        <dbReference type="SAM" id="MobiDB-lite"/>
    </source>
</evidence>
<keyword evidence="3" id="KW-0964">Secreted</keyword>
<dbReference type="GO" id="GO:0006508">
    <property type="term" value="P:proteolysis"/>
    <property type="evidence" value="ECO:0007669"/>
    <property type="project" value="UniProtKB-KW"/>
</dbReference>
<keyword evidence="6 9" id="KW-0378">Hydrolase</keyword>
<evidence type="ECO:0000256" key="7">
    <source>
        <dbReference type="ARBA" id="ARBA00022825"/>
    </source>
</evidence>
<keyword evidence="4 9" id="KW-0645">Protease</keyword>
<evidence type="ECO:0000256" key="1">
    <source>
        <dbReference type="ARBA" id="ARBA00004613"/>
    </source>
</evidence>
<accession>A0A4R1HE24</accession>
<comment type="similarity">
    <text evidence="2 9">Belongs to the peptidase S8 family.</text>
</comment>
<reference evidence="12 13" key="1">
    <citation type="submission" date="2019-03" db="EMBL/GenBank/DDBJ databases">
        <title>Genomic Encyclopedia of Type Strains, Phase IV (KMG-IV): sequencing the most valuable type-strain genomes for metagenomic binning, comparative biology and taxonomic classification.</title>
        <authorList>
            <person name="Goeker M."/>
        </authorList>
    </citation>
    <scope>NUCLEOTIDE SEQUENCE [LARGE SCALE GENOMIC DNA]</scope>
    <source>
        <strain evidence="12 13">DSM 19610</strain>
    </source>
</reference>
<dbReference type="Pfam" id="PF18884">
    <property type="entry name" value="TSP3_bac"/>
    <property type="match status" value="4"/>
</dbReference>
<evidence type="ECO:0000313" key="12">
    <source>
        <dbReference type="EMBL" id="TCK18893.1"/>
    </source>
</evidence>
<dbReference type="EMBL" id="SMFX01000001">
    <property type="protein sequence ID" value="TCK18893.1"/>
    <property type="molecule type" value="Genomic_DNA"/>
</dbReference>
<evidence type="ECO:0000256" key="2">
    <source>
        <dbReference type="ARBA" id="ARBA00011073"/>
    </source>
</evidence>
<organism evidence="12 13">
    <name type="scientific">Thiogranum longum</name>
    <dbReference type="NCBI Taxonomy" id="1537524"/>
    <lineage>
        <taxon>Bacteria</taxon>
        <taxon>Pseudomonadati</taxon>
        <taxon>Pseudomonadota</taxon>
        <taxon>Gammaproteobacteria</taxon>
        <taxon>Chromatiales</taxon>
        <taxon>Ectothiorhodospiraceae</taxon>
        <taxon>Thiogranum</taxon>
    </lineage>
</organism>
<feature type="compositionally biased region" description="Low complexity" evidence="10">
    <location>
        <begin position="427"/>
        <end position="436"/>
    </location>
</feature>
<gene>
    <name evidence="12" type="ORF">DFR30_2181</name>
</gene>
<keyword evidence="13" id="KW-1185">Reference proteome</keyword>
<dbReference type="PROSITE" id="PS51892">
    <property type="entry name" value="SUBTILASE"/>
    <property type="match status" value="1"/>
</dbReference>
<dbReference type="GO" id="GO:0005509">
    <property type="term" value="F:calcium ion binding"/>
    <property type="evidence" value="ECO:0007669"/>
    <property type="project" value="InterPro"/>
</dbReference>
<dbReference type="InterPro" id="IPR059100">
    <property type="entry name" value="TSP3_bac"/>
</dbReference>
<dbReference type="InterPro" id="IPR028974">
    <property type="entry name" value="TSP_type-3_rpt"/>
</dbReference>
<dbReference type="Gene3D" id="3.40.50.200">
    <property type="entry name" value="Peptidase S8/S53 domain"/>
    <property type="match status" value="1"/>
</dbReference>
<evidence type="ECO:0000313" key="13">
    <source>
        <dbReference type="Proteomes" id="UP000295707"/>
    </source>
</evidence>
<evidence type="ECO:0000256" key="4">
    <source>
        <dbReference type="ARBA" id="ARBA00022670"/>
    </source>
</evidence>
<feature type="region of interest" description="Disordered" evidence="10">
    <location>
        <begin position="419"/>
        <end position="452"/>
    </location>
</feature>
<dbReference type="InterPro" id="IPR000209">
    <property type="entry name" value="Peptidase_S8/S53_dom"/>
</dbReference>
<evidence type="ECO:0000259" key="11">
    <source>
        <dbReference type="Pfam" id="PF00082"/>
    </source>
</evidence>
<dbReference type="PANTHER" id="PTHR43806:SF11">
    <property type="entry name" value="CEREVISIN-RELATED"/>
    <property type="match status" value="1"/>
</dbReference>